<accession>A0ABQ8RH72</accession>
<feature type="region of interest" description="Disordered" evidence="1">
    <location>
        <begin position="1"/>
        <end position="22"/>
    </location>
</feature>
<comment type="caution">
    <text evidence="2">The sequence shown here is derived from an EMBL/GenBank/DDBJ whole genome shotgun (WGS) entry which is preliminary data.</text>
</comment>
<organism evidence="2 3">
    <name type="scientific">Fusarium equiseti</name>
    <name type="common">Fusarium scirpi</name>
    <dbReference type="NCBI Taxonomy" id="61235"/>
    <lineage>
        <taxon>Eukaryota</taxon>
        <taxon>Fungi</taxon>
        <taxon>Dikarya</taxon>
        <taxon>Ascomycota</taxon>
        <taxon>Pezizomycotina</taxon>
        <taxon>Sordariomycetes</taxon>
        <taxon>Hypocreomycetidae</taxon>
        <taxon>Hypocreales</taxon>
        <taxon>Nectriaceae</taxon>
        <taxon>Fusarium</taxon>
        <taxon>Fusarium incarnatum-equiseti species complex</taxon>
    </lineage>
</organism>
<protein>
    <submittedName>
        <fullName evidence="2">Uncharacterized protein</fullName>
    </submittedName>
</protein>
<keyword evidence="3" id="KW-1185">Reference proteome</keyword>
<name>A0ABQ8RH72_FUSEQ</name>
<proteinExistence type="predicted"/>
<reference evidence="2" key="1">
    <citation type="submission" date="2022-09" db="EMBL/GenBank/DDBJ databases">
        <title>Fusarium specimens isolated from Avocado Roots.</title>
        <authorList>
            <person name="Stajich J."/>
            <person name="Roper C."/>
            <person name="Heimlech-Rivalta G."/>
        </authorList>
    </citation>
    <scope>NUCLEOTIDE SEQUENCE</scope>
    <source>
        <strain evidence="2">CF00095</strain>
    </source>
</reference>
<dbReference type="EMBL" id="JAOQBH010000006">
    <property type="protein sequence ID" value="KAJ4135191.1"/>
    <property type="molecule type" value="Genomic_DNA"/>
</dbReference>
<evidence type="ECO:0000313" key="3">
    <source>
        <dbReference type="Proteomes" id="UP001152024"/>
    </source>
</evidence>
<evidence type="ECO:0000313" key="2">
    <source>
        <dbReference type="EMBL" id="KAJ4135191.1"/>
    </source>
</evidence>
<sequence>MSSDFRMPGAIDPPVGQRPFNDQVSNRLDLLEREQERLRAYNDKLKSIISRHTDEILEISTENSDLRTRLVALERQDKHRLQHFEKWTTLNEQAGGLVVLLANELKVQRGYNTQILKHFNQVVKANAEISSIVPDKA</sequence>
<gene>
    <name evidence="2" type="ORF">NW768_004812</name>
</gene>
<dbReference type="Proteomes" id="UP001152024">
    <property type="component" value="Unassembled WGS sequence"/>
</dbReference>
<evidence type="ECO:0000256" key="1">
    <source>
        <dbReference type="SAM" id="MobiDB-lite"/>
    </source>
</evidence>